<dbReference type="Proteomes" id="UP000003477">
    <property type="component" value="Unassembled WGS sequence"/>
</dbReference>
<evidence type="ECO:0000259" key="1">
    <source>
        <dbReference type="Pfam" id="PF13354"/>
    </source>
</evidence>
<comment type="caution">
    <text evidence="2">The sequence shown here is derived from an EMBL/GenBank/DDBJ whole genome shotgun (WGS) entry which is preliminary data.</text>
</comment>
<dbReference type="PANTHER" id="PTHR35333:SF3">
    <property type="entry name" value="BETA-LACTAMASE-TYPE TRANSPEPTIDASE FOLD CONTAINING PROTEIN"/>
    <property type="match status" value="1"/>
</dbReference>
<feature type="domain" description="Beta-lactamase class A catalytic" evidence="1">
    <location>
        <begin position="65"/>
        <end position="284"/>
    </location>
</feature>
<dbReference type="EMBL" id="AESD01000456">
    <property type="protein sequence ID" value="EHJ12198.1"/>
    <property type="molecule type" value="Genomic_DNA"/>
</dbReference>
<accession>G5J6I3</accession>
<name>G5J6I3_CROWT</name>
<dbReference type="SUPFAM" id="SSF56601">
    <property type="entry name" value="beta-lactamase/transpeptidase-like"/>
    <property type="match status" value="1"/>
</dbReference>
<evidence type="ECO:0000313" key="2">
    <source>
        <dbReference type="EMBL" id="EHJ12198.1"/>
    </source>
</evidence>
<reference evidence="2 3" key="1">
    <citation type="journal article" date="2011" name="Front. Microbiol.">
        <title>Two Strains of Crocosphaera watsonii with Highly Conserved Genomes are Distinguished by Strain-Specific Features.</title>
        <authorList>
            <person name="Bench S.R."/>
            <person name="Ilikchyan I.N."/>
            <person name="Tripp H.J."/>
            <person name="Zehr J.P."/>
        </authorList>
    </citation>
    <scope>NUCLEOTIDE SEQUENCE [LARGE SCALE GENOMIC DNA]</scope>
    <source>
        <strain evidence="2 3">WH 0003</strain>
    </source>
</reference>
<dbReference type="Pfam" id="PF13354">
    <property type="entry name" value="Beta-lactamase2"/>
    <property type="match status" value="1"/>
</dbReference>
<evidence type="ECO:0000313" key="3">
    <source>
        <dbReference type="Proteomes" id="UP000003477"/>
    </source>
</evidence>
<gene>
    <name evidence="2" type="ORF">CWATWH0003_3084</name>
</gene>
<proteinExistence type="predicted"/>
<dbReference type="InterPro" id="IPR012338">
    <property type="entry name" value="Beta-lactam/transpept-like"/>
</dbReference>
<dbReference type="GO" id="GO:0046677">
    <property type="term" value="P:response to antibiotic"/>
    <property type="evidence" value="ECO:0007669"/>
    <property type="project" value="InterPro"/>
</dbReference>
<dbReference type="PANTHER" id="PTHR35333">
    <property type="entry name" value="BETA-LACTAMASE"/>
    <property type="match status" value="1"/>
</dbReference>
<dbReference type="PATRIC" id="fig|423471.3.peg.2900"/>
<dbReference type="GO" id="GO:0008800">
    <property type="term" value="F:beta-lactamase activity"/>
    <property type="evidence" value="ECO:0007669"/>
    <property type="project" value="InterPro"/>
</dbReference>
<protein>
    <recommendedName>
        <fullName evidence="1">Beta-lactamase class A catalytic domain-containing protein</fullName>
    </recommendedName>
</protein>
<dbReference type="InterPro" id="IPR045155">
    <property type="entry name" value="Beta-lactam_cat"/>
</dbReference>
<dbReference type="GeneID" id="88766673"/>
<organism evidence="2 3">
    <name type="scientific">Crocosphaera watsonii WH 0003</name>
    <dbReference type="NCBI Taxonomy" id="423471"/>
    <lineage>
        <taxon>Bacteria</taxon>
        <taxon>Bacillati</taxon>
        <taxon>Cyanobacteriota</taxon>
        <taxon>Cyanophyceae</taxon>
        <taxon>Oscillatoriophycideae</taxon>
        <taxon>Chroococcales</taxon>
        <taxon>Aphanothecaceae</taxon>
        <taxon>Crocosphaera</taxon>
    </lineage>
</organism>
<dbReference type="InterPro" id="IPR000871">
    <property type="entry name" value="Beta-lactam_class-A"/>
</dbReference>
<dbReference type="GO" id="GO:0030655">
    <property type="term" value="P:beta-lactam antibiotic catabolic process"/>
    <property type="evidence" value="ECO:0007669"/>
    <property type="project" value="InterPro"/>
</dbReference>
<dbReference type="Gene3D" id="3.40.710.10">
    <property type="entry name" value="DD-peptidase/beta-lactamase superfamily"/>
    <property type="match status" value="1"/>
</dbReference>
<dbReference type="RefSeq" id="WP_007311193.1">
    <property type="nucleotide sequence ID" value="NZ_AESD01000456.1"/>
</dbReference>
<dbReference type="AlphaFoldDB" id="G5J6I3"/>
<sequence length="311" mass="35727">MTFFTPDETLNSLGNETLAATLAEFPELAPNQCALTLLVYDTPVVVEKEVMTFPSEFWQHPIKGFAYRGDEVIYPASVVKLFYLVAVSQWLETGKIKPSRELNRAITDMIVDSSNDATSLVMDMLTDTTSGPELKPETLLTWQDKRNSINRYFQGFGWEEFNQINVNQKTWCDGYYGREKQFVGENSQHRNRLTTNAVARLFHTIVTERVVSVERSQQMMTLLNRNITMNIEESQEEEQIRGFLGESLPKDAKLWSKAGWTSQVRHDAAYIEKPNLPPFLLVVFIEGRNNSQNKKILPFISQLVLKFLELQ</sequence>